<dbReference type="InterPro" id="IPR015797">
    <property type="entry name" value="NUDIX_hydrolase-like_dom_sf"/>
</dbReference>
<accession>A0A075GKX3</accession>
<evidence type="ECO:0000256" key="6">
    <source>
        <dbReference type="ARBA" id="ARBA00022705"/>
    </source>
</evidence>
<evidence type="ECO:0000256" key="9">
    <source>
        <dbReference type="ARBA" id="ARBA00022801"/>
    </source>
</evidence>
<evidence type="ECO:0000313" key="16">
    <source>
        <dbReference type="EMBL" id="AIF04726.1"/>
    </source>
</evidence>
<organism evidence="16">
    <name type="scientific">uncultured marine group II/III euryarchaeote KM3_176_C10</name>
    <dbReference type="NCBI Taxonomy" id="1457934"/>
    <lineage>
        <taxon>Archaea</taxon>
        <taxon>Methanobacteriati</taxon>
        <taxon>Methanobacteriota</taxon>
        <taxon>environmental samples</taxon>
    </lineage>
</organism>
<dbReference type="GO" id="GO:0046872">
    <property type="term" value="F:metal ion binding"/>
    <property type="evidence" value="ECO:0007669"/>
    <property type="project" value="UniProtKB-KW"/>
</dbReference>
<proteinExistence type="inferred from homology"/>
<feature type="domain" description="Nudix hydrolase" evidence="15">
    <location>
        <begin position="219"/>
        <end position="351"/>
    </location>
</feature>
<dbReference type="Gene3D" id="3.40.630.20">
    <property type="entry name" value="Peptidase C15, pyroglutamyl peptidase I-like"/>
    <property type="match status" value="1"/>
</dbReference>
<evidence type="ECO:0000256" key="2">
    <source>
        <dbReference type="ARBA" id="ARBA00005582"/>
    </source>
</evidence>
<dbReference type="GO" id="GO:0035539">
    <property type="term" value="F:8-oxo-7,8-dihydrodeoxyguanosine triphosphate pyrophosphatase activity"/>
    <property type="evidence" value="ECO:0007669"/>
    <property type="project" value="UniProtKB-EC"/>
</dbReference>
<dbReference type="Pfam" id="PF00293">
    <property type="entry name" value="NUDIX"/>
    <property type="match status" value="1"/>
</dbReference>
<dbReference type="GO" id="GO:0006281">
    <property type="term" value="P:DNA repair"/>
    <property type="evidence" value="ECO:0007669"/>
    <property type="project" value="UniProtKB-KW"/>
</dbReference>
<dbReference type="AlphaFoldDB" id="A0A075GKX3"/>
<dbReference type="GO" id="GO:0008413">
    <property type="term" value="F:8-oxo-7,8-dihydroguanosine triphosphate pyrophosphatase activity"/>
    <property type="evidence" value="ECO:0007669"/>
    <property type="project" value="TreeGrafter"/>
</dbReference>
<dbReference type="EMBL" id="KF900716">
    <property type="protein sequence ID" value="AIF04726.1"/>
    <property type="molecule type" value="Genomic_DNA"/>
</dbReference>
<dbReference type="GO" id="GO:0006508">
    <property type="term" value="P:proteolysis"/>
    <property type="evidence" value="ECO:0007669"/>
    <property type="project" value="UniProtKB-KW"/>
</dbReference>
<dbReference type="InterPro" id="IPR016125">
    <property type="entry name" value="Peptidase_C15-like"/>
</dbReference>
<dbReference type="InterPro" id="IPR020476">
    <property type="entry name" value="Nudix_hydrolase"/>
</dbReference>
<evidence type="ECO:0000256" key="13">
    <source>
        <dbReference type="ARBA" id="ARBA00035861"/>
    </source>
</evidence>
<evidence type="ECO:0000256" key="10">
    <source>
        <dbReference type="ARBA" id="ARBA00022807"/>
    </source>
</evidence>
<keyword evidence="11" id="KW-0460">Magnesium</keyword>
<comment type="similarity">
    <text evidence="3">Belongs to the peptidase C15 family.</text>
</comment>
<dbReference type="GO" id="GO:0006260">
    <property type="term" value="P:DNA replication"/>
    <property type="evidence" value="ECO:0007669"/>
    <property type="project" value="UniProtKB-KW"/>
</dbReference>
<gene>
    <name evidence="16" type="primary">pcp</name>
</gene>
<dbReference type="Pfam" id="PF01470">
    <property type="entry name" value="Peptidase_C15"/>
    <property type="match status" value="1"/>
</dbReference>
<evidence type="ECO:0000256" key="14">
    <source>
        <dbReference type="ARBA" id="ARBA00038905"/>
    </source>
</evidence>
<dbReference type="PANTHER" id="PTHR47707">
    <property type="entry name" value="8-OXO-DGTP DIPHOSPHATASE"/>
    <property type="match status" value="1"/>
</dbReference>
<evidence type="ECO:0000256" key="1">
    <source>
        <dbReference type="ARBA" id="ARBA00001946"/>
    </source>
</evidence>
<keyword evidence="5" id="KW-0645">Protease</keyword>
<dbReference type="InterPro" id="IPR036440">
    <property type="entry name" value="Peptidase_C15-like_sf"/>
</dbReference>
<keyword evidence="10" id="KW-0788">Thiol protease</keyword>
<dbReference type="GO" id="GO:0044715">
    <property type="term" value="F:8-oxo-dGDP phosphatase activity"/>
    <property type="evidence" value="ECO:0007669"/>
    <property type="project" value="TreeGrafter"/>
</dbReference>
<dbReference type="PROSITE" id="PS51462">
    <property type="entry name" value="NUDIX"/>
    <property type="match status" value="1"/>
</dbReference>
<keyword evidence="7" id="KW-0479">Metal-binding</keyword>
<dbReference type="InterPro" id="IPR000086">
    <property type="entry name" value="NUDIX_hydrolase_dom"/>
</dbReference>
<dbReference type="SUPFAM" id="SSF55811">
    <property type="entry name" value="Nudix"/>
    <property type="match status" value="1"/>
</dbReference>
<keyword evidence="4" id="KW-0515">Mutator protein</keyword>
<keyword evidence="6" id="KW-0235">DNA replication</keyword>
<evidence type="ECO:0000256" key="3">
    <source>
        <dbReference type="ARBA" id="ARBA00006641"/>
    </source>
</evidence>
<comment type="similarity">
    <text evidence="2">Belongs to the Nudix hydrolase family.</text>
</comment>
<evidence type="ECO:0000256" key="12">
    <source>
        <dbReference type="ARBA" id="ARBA00023204"/>
    </source>
</evidence>
<dbReference type="GO" id="GO:0008234">
    <property type="term" value="F:cysteine-type peptidase activity"/>
    <property type="evidence" value="ECO:0007669"/>
    <property type="project" value="UniProtKB-KW"/>
</dbReference>
<evidence type="ECO:0000256" key="4">
    <source>
        <dbReference type="ARBA" id="ARBA00022457"/>
    </source>
</evidence>
<evidence type="ECO:0000256" key="8">
    <source>
        <dbReference type="ARBA" id="ARBA00022763"/>
    </source>
</evidence>
<dbReference type="SUPFAM" id="SSF53182">
    <property type="entry name" value="Pyrrolidone carboxyl peptidase (pyroglutamate aminopeptidase)"/>
    <property type="match status" value="1"/>
</dbReference>
<dbReference type="CDD" id="cd03425">
    <property type="entry name" value="NUDIX_MutT_NudA_like"/>
    <property type="match status" value="1"/>
</dbReference>
<comment type="cofactor">
    <cofactor evidence="1">
        <name>Mg(2+)</name>
        <dbReference type="ChEBI" id="CHEBI:18420"/>
    </cofactor>
</comment>
<name>A0A075GKX3_9EURY</name>
<dbReference type="PRINTS" id="PR00502">
    <property type="entry name" value="NUDIXFAMILY"/>
</dbReference>
<keyword evidence="12" id="KW-0234">DNA repair</keyword>
<reference evidence="16" key="1">
    <citation type="journal article" date="2014" name="Genome Biol. Evol.">
        <title>Pangenome evidence for extensive interdomain horizontal transfer affecting lineage core and shell genes in uncultured planktonic thaumarchaeota and euryarchaeota.</title>
        <authorList>
            <person name="Deschamps P."/>
            <person name="Zivanovic Y."/>
            <person name="Moreira D."/>
            <person name="Rodriguez-Valera F."/>
            <person name="Lopez-Garcia P."/>
        </authorList>
    </citation>
    <scope>NUCLEOTIDE SEQUENCE</scope>
</reference>
<sequence>MAVEVWLTGYEPFGEHQTNISQQIAEHLADFNDVISIGPSVDPMAAEAREIAVEIKSQVLTVDKSGSEQISSNIAESNATMPQAIIHLGLAENRDVISLEATSFNELDFRIADNGGRQVSSDIITDSGHNLLHTTAPINLLMAEFGDDELICKSEDPGRFICNETYFKTLQAVEEADLRDRMNRVIPVLFVHLPPADKIPLETQISLVKQVIAITVQRPEMQVVGGMLRDENNRLLAARRSSDEYMAGYWEFPGGKVEKGESKEEAISREYHEEFGWIIKPVRVCEEYSHAWPEMVVHLTFFLCEVEGELPPAVMTSHDENRWLAVDELMDVEWLPPDVEFVKRIQERGIENL</sequence>
<dbReference type="Gene3D" id="3.90.79.10">
    <property type="entry name" value="Nucleoside Triphosphate Pyrophosphohydrolase"/>
    <property type="match status" value="1"/>
</dbReference>
<evidence type="ECO:0000256" key="5">
    <source>
        <dbReference type="ARBA" id="ARBA00022670"/>
    </source>
</evidence>
<protein>
    <recommendedName>
        <fullName evidence="14">8-oxo-dGTP diphosphatase</fullName>
        <ecNumber evidence="14">3.6.1.55</ecNumber>
    </recommendedName>
</protein>
<dbReference type="PANTHER" id="PTHR47707:SF1">
    <property type="entry name" value="NUDIX HYDROLASE FAMILY PROTEIN"/>
    <property type="match status" value="1"/>
</dbReference>
<evidence type="ECO:0000256" key="7">
    <source>
        <dbReference type="ARBA" id="ARBA00022723"/>
    </source>
</evidence>
<comment type="catalytic activity">
    <reaction evidence="13">
        <text>8-oxo-dGTP + H2O = 8-oxo-dGMP + diphosphate + H(+)</text>
        <dbReference type="Rhea" id="RHEA:31575"/>
        <dbReference type="ChEBI" id="CHEBI:15377"/>
        <dbReference type="ChEBI" id="CHEBI:15378"/>
        <dbReference type="ChEBI" id="CHEBI:33019"/>
        <dbReference type="ChEBI" id="CHEBI:63224"/>
        <dbReference type="ChEBI" id="CHEBI:77896"/>
        <dbReference type="EC" id="3.6.1.55"/>
    </reaction>
</comment>
<evidence type="ECO:0000259" key="15">
    <source>
        <dbReference type="PROSITE" id="PS51462"/>
    </source>
</evidence>
<dbReference type="InterPro" id="IPR047127">
    <property type="entry name" value="MutT-like"/>
</dbReference>
<keyword evidence="8" id="KW-0227">DNA damage</keyword>
<dbReference type="GO" id="GO:0044716">
    <property type="term" value="F:8-oxo-GDP phosphatase activity"/>
    <property type="evidence" value="ECO:0007669"/>
    <property type="project" value="TreeGrafter"/>
</dbReference>
<keyword evidence="9 16" id="KW-0378">Hydrolase</keyword>
<dbReference type="EC" id="3.6.1.55" evidence="14"/>
<evidence type="ECO:0000256" key="11">
    <source>
        <dbReference type="ARBA" id="ARBA00022842"/>
    </source>
</evidence>